<organism evidence="2 3">
    <name type="scientific">Phyllobacterium trifolii</name>
    <dbReference type="NCBI Taxonomy" id="300193"/>
    <lineage>
        <taxon>Bacteria</taxon>
        <taxon>Pseudomonadati</taxon>
        <taxon>Pseudomonadota</taxon>
        <taxon>Alphaproteobacteria</taxon>
        <taxon>Hyphomicrobiales</taxon>
        <taxon>Phyllobacteriaceae</taxon>
        <taxon>Phyllobacterium</taxon>
    </lineage>
</organism>
<name>A0A839UBN2_9HYPH</name>
<sequence length="131" mass="14052">MNAIPLAVPVPDRYRVGKLQKTGCDAVRPGKAIQLVITITNRLVVMPIAASECASGDHGNAHKAMIVVFVGIDREGPGSNDSAQPRNSQKDADHKVDADPSLKDAPIDNSHFNRGQLRGQFSDGKDVLRSQ</sequence>
<reference evidence="2 3" key="1">
    <citation type="submission" date="2020-08" db="EMBL/GenBank/DDBJ databases">
        <title>Genomic Encyclopedia of Type Strains, Phase III (KMG-III): the genomes of soil and plant-associated and newly described type strains.</title>
        <authorList>
            <person name="Whitman W."/>
        </authorList>
    </citation>
    <scope>NUCLEOTIDE SEQUENCE [LARGE SCALE GENOMIC DNA]</scope>
    <source>
        <strain evidence="2 3">CECT 7015</strain>
    </source>
</reference>
<dbReference type="Proteomes" id="UP000554520">
    <property type="component" value="Unassembled WGS sequence"/>
</dbReference>
<feature type="compositionally biased region" description="Basic and acidic residues" evidence="1">
    <location>
        <begin position="88"/>
        <end position="106"/>
    </location>
</feature>
<proteinExistence type="predicted"/>
<evidence type="ECO:0000313" key="2">
    <source>
        <dbReference type="EMBL" id="MBB3147273.1"/>
    </source>
</evidence>
<accession>A0A839UBN2</accession>
<protein>
    <submittedName>
        <fullName evidence="2">Uncharacterized protein</fullName>
    </submittedName>
</protein>
<dbReference type="AlphaFoldDB" id="A0A839UBN2"/>
<keyword evidence="3" id="KW-1185">Reference proteome</keyword>
<comment type="caution">
    <text evidence="2">The sequence shown here is derived from an EMBL/GenBank/DDBJ whole genome shotgun (WGS) entry which is preliminary data.</text>
</comment>
<dbReference type="RefSeq" id="WP_183663431.1">
    <property type="nucleotide sequence ID" value="NZ_JACHXN010000011.1"/>
</dbReference>
<gene>
    <name evidence="2" type="ORF">FHS21_003689</name>
</gene>
<evidence type="ECO:0000256" key="1">
    <source>
        <dbReference type="SAM" id="MobiDB-lite"/>
    </source>
</evidence>
<dbReference type="EMBL" id="JACHXN010000011">
    <property type="protein sequence ID" value="MBB3147273.1"/>
    <property type="molecule type" value="Genomic_DNA"/>
</dbReference>
<feature type="region of interest" description="Disordered" evidence="1">
    <location>
        <begin position="75"/>
        <end position="131"/>
    </location>
</feature>
<evidence type="ECO:0000313" key="3">
    <source>
        <dbReference type="Proteomes" id="UP000554520"/>
    </source>
</evidence>